<keyword evidence="7" id="KW-0325">Glycoprotein</keyword>
<dbReference type="AlphaFoldDB" id="A0A1I8BJ55"/>
<feature type="compositionally biased region" description="Acidic residues" evidence="10">
    <location>
        <begin position="179"/>
        <end position="205"/>
    </location>
</feature>
<comment type="caution">
    <text evidence="8">Lacks conserved residue(s) required for the propagation of feature annotation.</text>
</comment>
<dbReference type="PANTHER" id="PTHR23103:SF15">
    <property type="entry name" value="AMYLOID-BETA-LIKE PROTEIN"/>
    <property type="match status" value="1"/>
</dbReference>
<feature type="transmembrane region" description="Helical" evidence="11">
    <location>
        <begin position="662"/>
        <end position="683"/>
    </location>
</feature>
<comment type="subcellular location">
    <subcellularLocation>
        <location evidence="1">Membrane</location>
        <topology evidence="1">Single-pass type I membrane protein</topology>
    </subcellularLocation>
</comment>
<feature type="domain" description="E1" evidence="12">
    <location>
        <begin position="1"/>
        <end position="153"/>
    </location>
</feature>
<dbReference type="Proteomes" id="UP000095281">
    <property type="component" value="Unplaced"/>
</dbReference>
<evidence type="ECO:0000259" key="13">
    <source>
        <dbReference type="PROSITE" id="PS51870"/>
    </source>
</evidence>
<dbReference type="Gene3D" id="3.30.1490.140">
    <property type="entry name" value="Amyloidogenic glycoprotein, copper-binding domain"/>
    <property type="match status" value="1"/>
</dbReference>
<dbReference type="InterPro" id="IPR019744">
    <property type="entry name" value="APP_CUBD_CS"/>
</dbReference>
<evidence type="ECO:0000256" key="4">
    <source>
        <dbReference type="ARBA" id="ARBA00022989"/>
    </source>
</evidence>
<evidence type="ECO:0000256" key="10">
    <source>
        <dbReference type="SAM" id="MobiDB-lite"/>
    </source>
</evidence>
<feature type="region of interest" description="GFLD subdomain" evidence="8">
    <location>
        <begin position="1"/>
        <end position="77"/>
    </location>
</feature>
<keyword evidence="2 11" id="KW-0812">Transmembrane</keyword>
<accession>A0A1I8BJ55</accession>
<evidence type="ECO:0000256" key="7">
    <source>
        <dbReference type="ARBA" id="ARBA00023180"/>
    </source>
</evidence>
<dbReference type="InterPro" id="IPR019543">
    <property type="entry name" value="APP_amyloid_C"/>
</dbReference>
<organism evidence="14 15">
    <name type="scientific">Meloidogyne hapla</name>
    <name type="common">Root-knot nematode worm</name>
    <dbReference type="NCBI Taxonomy" id="6305"/>
    <lineage>
        <taxon>Eukaryota</taxon>
        <taxon>Metazoa</taxon>
        <taxon>Ecdysozoa</taxon>
        <taxon>Nematoda</taxon>
        <taxon>Chromadorea</taxon>
        <taxon>Rhabditida</taxon>
        <taxon>Tylenchina</taxon>
        <taxon>Tylenchomorpha</taxon>
        <taxon>Tylenchoidea</taxon>
        <taxon>Meloidogynidae</taxon>
        <taxon>Meloidogyninae</taxon>
        <taxon>Meloidogyne</taxon>
    </lineage>
</organism>
<evidence type="ECO:0000256" key="1">
    <source>
        <dbReference type="ARBA" id="ARBA00004479"/>
    </source>
</evidence>
<keyword evidence="4 11" id="KW-1133">Transmembrane helix</keyword>
<dbReference type="InterPro" id="IPR011178">
    <property type="entry name" value="Amyloid_glyco_Cu-bd"/>
</dbReference>
<dbReference type="InterPro" id="IPR024329">
    <property type="entry name" value="Amyloid_glyco_E2_domain"/>
</dbReference>
<feature type="domain" description="E2" evidence="13">
    <location>
        <begin position="223"/>
        <end position="424"/>
    </location>
</feature>
<reference evidence="15" key="1">
    <citation type="submission" date="2016-11" db="UniProtKB">
        <authorList>
            <consortium name="WormBaseParasite"/>
        </authorList>
    </citation>
    <scope>IDENTIFICATION</scope>
</reference>
<evidence type="ECO:0000256" key="3">
    <source>
        <dbReference type="ARBA" id="ARBA00022729"/>
    </source>
</evidence>
<dbReference type="Gene3D" id="1.20.120.770">
    <property type="entry name" value="Amyloid precursor protein, E2 domain"/>
    <property type="match status" value="1"/>
</dbReference>
<dbReference type="Pfam" id="PF12924">
    <property type="entry name" value="APP_Cu_bd"/>
    <property type="match status" value="1"/>
</dbReference>
<sequence>MNKDGRWQDDPSSVAGCLHGKYDILKYCKRVYPNEDINNIVEYTHITKIDHWCREEGNECHHQLNVRPFRCIAGEFVTESLQVPHRCHFDHIFGKDKCNDFKFWNNKAEEECSKKKESTTTTIGQQMRLRSFALLEPCGLGMFRGVEYVCCPKDLEEKIEKIVVDLETPSEEKKKSLSSDDDDEEDDDEEDEEYSDEDEDEDSENDDKLSKSKKKTSKEEQQKQDPYFKEDNTANEHERFREAEERLEKKHRKKVTKVITGWSELFERYNKMKEKDPKGAEQYKREMTGKFRKTIASLETENREQRKQLEDLHNERVQTSLNEKKRQATHEYRAALAIQVGRDNKENVLRTLKNYIRAEEKDRLHMLNRYRHLLRSGQQEEAISFEPILLHRLRYIDLRINGTLAMLRDFPELEKELRPKSLAFWKAYRRENTPEELERKEIDEVETKKKSLSDEERNERLIKLYKKNFSSKHQDNSLISNIESHKSTPLVEHKSMVVSLKDVLNDDKNNKKEKQLEEDSDEDQFEEDEDTEDDDEKKTTIIPAPTSTPKIPVKIHVELLKPYGMAKLKSKTSGGGESSSEEEEDEDEDIEEKDNLDGAAKRKQIQNINVEPIVLAPSPNELLEEENNGGINAYNKHHRALFTSHNNNNKDDVGNLLADANLIILLGLVALATLTLAIIVFLFRGRRNRHRGFIEVDVCTPEESHITGMQVNGYENRK</sequence>
<feature type="disulfide bond" evidence="8">
    <location>
        <begin position="53"/>
        <end position="60"/>
    </location>
</feature>
<dbReference type="SUPFAM" id="SSF89811">
    <property type="entry name" value="Amyloid beta a4 protein copper binding domain (domain 2)"/>
    <property type="match status" value="1"/>
</dbReference>
<keyword evidence="9" id="KW-0175">Coiled coil</keyword>
<feature type="coiled-coil region" evidence="9">
    <location>
        <begin position="295"/>
        <end position="322"/>
    </location>
</feature>
<dbReference type="InterPro" id="IPR008154">
    <property type="entry name" value="Amyloid_glyco_extra"/>
</dbReference>
<evidence type="ECO:0000313" key="14">
    <source>
        <dbReference type="Proteomes" id="UP000095281"/>
    </source>
</evidence>
<evidence type="ECO:0000256" key="5">
    <source>
        <dbReference type="ARBA" id="ARBA00023136"/>
    </source>
</evidence>
<dbReference type="Pfam" id="PF12925">
    <property type="entry name" value="APP_E2"/>
    <property type="match status" value="1"/>
</dbReference>
<dbReference type="PROSITE" id="PS00319">
    <property type="entry name" value="APP_CUBD"/>
    <property type="match status" value="1"/>
</dbReference>
<dbReference type="Gene3D" id="3.90.570.10">
    <property type="entry name" value="Amyloidogenic glycoprotein, heparin-binding domain"/>
    <property type="match status" value="1"/>
</dbReference>
<dbReference type="PRINTS" id="PR00203">
    <property type="entry name" value="AMYLOIDA4"/>
</dbReference>
<feature type="region of interest" description="Disordered" evidence="10">
    <location>
        <begin position="508"/>
        <end position="550"/>
    </location>
</feature>
<dbReference type="PROSITE" id="PS51869">
    <property type="entry name" value="APP_E1"/>
    <property type="match status" value="1"/>
</dbReference>
<dbReference type="GO" id="GO:0043025">
    <property type="term" value="C:neuronal cell body"/>
    <property type="evidence" value="ECO:0007669"/>
    <property type="project" value="TreeGrafter"/>
</dbReference>
<dbReference type="PANTHER" id="PTHR23103">
    <property type="entry name" value="ALZHEIMER'S DISEASE BETA-AMYLOID RELATED"/>
    <property type="match status" value="1"/>
</dbReference>
<dbReference type="GO" id="GO:0016020">
    <property type="term" value="C:membrane"/>
    <property type="evidence" value="ECO:0007669"/>
    <property type="project" value="UniProtKB-SubCell"/>
</dbReference>
<feature type="compositionally biased region" description="Acidic residues" evidence="10">
    <location>
        <begin position="579"/>
        <end position="592"/>
    </location>
</feature>
<dbReference type="WBParaSite" id="MhA1_Contig2630.frz3.gene1">
    <property type="protein sequence ID" value="MhA1_Contig2630.frz3.gene1"/>
    <property type="gene ID" value="MhA1_Contig2630.frz3.gene1"/>
</dbReference>
<evidence type="ECO:0000259" key="12">
    <source>
        <dbReference type="PROSITE" id="PS51869"/>
    </source>
</evidence>
<dbReference type="Pfam" id="PF10515">
    <property type="entry name" value="APP_amyloid"/>
    <property type="match status" value="1"/>
</dbReference>
<comment type="similarity">
    <text evidence="8">Belongs to the APP family.</text>
</comment>
<dbReference type="InterPro" id="IPR036454">
    <property type="entry name" value="Amyloid_glyco_heparin-bd_sf"/>
</dbReference>
<dbReference type="InterPro" id="IPR036176">
    <property type="entry name" value="E2_sf"/>
</dbReference>
<feature type="compositionally biased region" description="Acidic residues" evidence="10">
    <location>
        <begin position="518"/>
        <end position="535"/>
    </location>
</feature>
<dbReference type="GO" id="GO:0007409">
    <property type="term" value="P:axonogenesis"/>
    <property type="evidence" value="ECO:0007669"/>
    <property type="project" value="TreeGrafter"/>
</dbReference>
<dbReference type="GO" id="GO:0043005">
    <property type="term" value="C:neuron projection"/>
    <property type="evidence" value="ECO:0007669"/>
    <property type="project" value="TreeGrafter"/>
</dbReference>
<keyword evidence="3" id="KW-0732">Signal</keyword>
<dbReference type="SUPFAM" id="SSF109843">
    <property type="entry name" value="CAPPD, an extracellular domain of amyloid beta A4 protein"/>
    <property type="match status" value="1"/>
</dbReference>
<dbReference type="InterPro" id="IPR008155">
    <property type="entry name" value="Amyloid_glyco"/>
</dbReference>
<feature type="compositionally biased region" description="Basic and acidic residues" evidence="10">
    <location>
        <begin position="217"/>
        <end position="247"/>
    </location>
</feature>
<dbReference type="GO" id="GO:0008201">
    <property type="term" value="F:heparin binding"/>
    <property type="evidence" value="ECO:0007669"/>
    <property type="project" value="UniProtKB-UniRule"/>
</dbReference>
<name>A0A1I8BJ55_MELHA</name>
<dbReference type="InterPro" id="IPR036669">
    <property type="entry name" value="Amyloid_Cu-bd_sf"/>
</dbReference>
<dbReference type="SUPFAM" id="SSF56491">
    <property type="entry name" value="A heparin-binding domain"/>
    <property type="match status" value="1"/>
</dbReference>
<evidence type="ECO:0000256" key="11">
    <source>
        <dbReference type="SAM" id="Phobius"/>
    </source>
</evidence>
<dbReference type="Pfam" id="PF02177">
    <property type="entry name" value="APP_N"/>
    <property type="match status" value="1"/>
</dbReference>
<dbReference type="GO" id="GO:0046914">
    <property type="term" value="F:transition metal ion binding"/>
    <property type="evidence" value="ECO:0007669"/>
    <property type="project" value="InterPro"/>
</dbReference>
<evidence type="ECO:0000256" key="6">
    <source>
        <dbReference type="ARBA" id="ARBA00023157"/>
    </source>
</evidence>
<dbReference type="GO" id="GO:0007417">
    <property type="term" value="P:central nervous system development"/>
    <property type="evidence" value="ECO:0007669"/>
    <property type="project" value="TreeGrafter"/>
</dbReference>
<keyword evidence="6 8" id="KW-1015">Disulfide bond</keyword>
<feature type="region of interest" description="CuBD subdomain" evidence="8">
    <location>
        <begin position="85"/>
        <end position="153"/>
    </location>
</feature>
<keyword evidence="5 11" id="KW-0472">Membrane</keyword>
<dbReference type="PROSITE" id="PS51870">
    <property type="entry name" value="APP_E2"/>
    <property type="match status" value="1"/>
</dbReference>
<proteinExistence type="inferred from homology"/>
<evidence type="ECO:0000313" key="15">
    <source>
        <dbReference type="WBParaSite" id="MhA1_Contig2630.frz3.gene1"/>
    </source>
</evidence>
<feature type="compositionally biased region" description="Basic and acidic residues" evidence="10">
    <location>
        <begin position="508"/>
        <end position="517"/>
    </location>
</feature>
<evidence type="ECO:0000256" key="2">
    <source>
        <dbReference type="ARBA" id="ARBA00022692"/>
    </source>
</evidence>
<feature type="region of interest" description="Disordered" evidence="10">
    <location>
        <begin position="568"/>
        <end position="598"/>
    </location>
</feature>
<evidence type="ECO:0000256" key="9">
    <source>
        <dbReference type="SAM" id="Coils"/>
    </source>
</evidence>
<feature type="region of interest" description="Disordered" evidence="10">
    <location>
        <begin position="169"/>
        <end position="247"/>
    </location>
</feature>
<feature type="compositionally biased region" description="Basic and acidic residues" evidence="10">
    <location>
        <begin position="169"/>
        <end position="178"/>
    </location>
</feature>
<dbReference type="InterPro" id="IPR015849">
    <property type="entry name" value="Amyloid_glyco_heparin-bd"/>
</dbReference>
<dbReference type="SMART" id="SM00006">
    <property type="entry name" value="A4_EXTRA"/>
    <property type="match status" value="1"/>
</dbReference>
<protein>
    <submittedName>
        <fullName evidence="15">A4_EXTRA domain-containing protein</fullName>
    </submittedName>
</protein>
<keyword evidence="14" id="KW-1185">Reference proteome</keyword>
<dbReference type="OMA" id="SCFKEPS"/>
<evidence type="ECO:0000256" key="8">
    <source>
        <dbReference type="PROSITE-ProRule" id="PRU01217"/>
    </source>
</evidence>